<dbReference type="SUPFAM" id="SSF57701">
    <property type="entry name" value="Zn2/Cys6 DNA-binding domain"/>
    <property type="match status" value="1"/>
</dbReference>
<feature type="domain" description="Zn(2)-C6 fungal-type" evidence="5">
    <location>
        <begin position="10"/>
        <end position="39"/>
    </location>
</feature>
<dbReference type="InterPro" id="IPR036864">
    <property type="entry name" value="Zn2-C6_fun-type_DNA-bd_sf"/>
</dbReference>
<dbReference type="Pfam" id="PF00172">
    <property type="entry name" value="Zn_clus"/>
    <property type="match status" value="1"/>
</dbReference>
<dbReference type="InterPro" id="IPR001138">
    <property type="entry name" value="Zn2Cys6_DnaBD"/>
</dbReference>
<dbReference type="CDD" id="cd00067">
    <property type="entry name" value="GAL4"/>
    <property type="match status" value="1"/>
</dbReference>
<protein>
    <recommendedName>
        <fullName evidence="5">Zn(2)-C6 fungal-type domain-containing protein</fullName>
    </recommendedName>
</protein>
<evidence type="ECO:0000313" key="7">
    <source>
        <dbReference type="Proteomes" id="UP001610335"/>
    </source>
</evidence>
<dbReference type="InterPro" id="IPR053178">
    <property type="entry name" value="Osmoadaptation_assoc"/>
</dbReference>
<evidence type="ECO:0000313" key="6">
    <source>
        <dbReference type="EMBL" id="KAL2821368.1"/>
    </source>
</evidence>
<dbReference type="EMBL" id="JBFXLS010000064">
    <property type="protein sequence ID" value="KAL2821368.1"/>
    <property type="molecule type" value="Genomic_DNA"/>
</dbReference>
<comment type="caution">
    <text evidence="6">The sequence shown here is derived from an EMBL/GenBank/DDBJ whole genome shotgun (WGS) entry which is preliminary data.</text>
</comment>
<name>A0ABR4I3C8_9EURO</name>
<dbReference type="Proteomes" id="UP001610335">
    <property type="component" value="Unassembled WGS sequence"/>
</dbReference>
<keyword evidence="1" id="KW-0805">Transcription regulation</keyword>
<keyword evidence="7" id="KW-1185">Reference proteome</keyword>
<dbReference type="SMART" id="SM00066">
    <property type="entry name" value="GAL4"/>
    <property type="match status" value="1"/>
</dbReference>
<evidence type="ECO:0000256" key="2">
    <source>
        <dbReference type="ARBA" id="ARBA00023125"/>
    </source>
</evidence>
<keyword evidence="2" id="KW-0238">DNA-binding</keyword>
<dbReference type="PANTHER" id="PTHR38111">
    <property type="entry name" value="ZN(2)-C6 FUNGAL-TYPE DOMAIN-CONTAINING PROTEIN-RELATED"/>
    <property type="match status" value="1"/>
</dbReference>
<evidence type="ECO:0000256" key="1">
    <source>
        <dbReference type="ARBA" id="ARBA00023015"/>
    </source>
</evidence>
<sequence length="518" mass="57586">MGGIPYTSTGCNTCRRRKVKCDETKPECMRCTKHGHQCTGYDRKTIFVRGHTRRASENSQTLGTDSECLSAKGSRLIPRLNVNPELRSQLLATFIVSYLPPSHYLRDNSGRNLFQTFPDITGGSAILEKAVISLSAVYLAKQNQDDRLLQYSTKLYGITLRTLHGRITSGVKLGQDVLYTTVLLQIYELINCSPPGFMAWIAHVQGSTAILDQSSTQGNKTVAENLFHRQLRFVTLCNSVGRRKAPYLYKTPAWRSGSSHSKTNSNPIDEFIDLLAECSAVMEQVDQFCLMQPSSSEEASRVGDQLLLDCLKLEENPHRVSLSMQEKLGAPEVSFNGSVPQGDFRDSLHTDLFPRTLGFPSLTCAESHLVYWTILILLYPLIGELSSVLDRPARDVSVPIYSDSANGESGTKLSLGHDATIFTALADHYAGEICRSVLYVIQPDMKTLGAQMLLAPLSQCLQFFHVEQSTAKLKWCQDVFVALQHLGLGIAPLLKDMVWPQYRTAHGRRLSAQKLLHG</sequence>
<keyword evidence="3" id="KW-0804">Transcription</keyword>
<dbReference type="Gene3D" id="4.10.240.10">
    <property type="entry name" value="Zn(2)-C6 fungal-type DNA-binding domain"/>
    <property type="match status" value="1"/>
</dbReference>
<gene>
    <name evidence="6" type="ORF">BDW59DRAFT_110418</name>
</gene>
<keyword evidence="4" id="KW-0539">Nucleus</keyword>
<evidence type="ECO:0000256" key="3">
    <source>
        <dbReference type="ARBA" id="ARBA00023163"/>
    </source>
</evidence>
<accession>A0ABR4I3C8</accession>
<organism evidence="6 7">
    <name type="scientific">Aspergillus cavernicola</name>
    <dbReference type="NCBI Taxonomy" id="176166"/>
    <lineage>
        <taxon>Eukaryota</taxon>
        <taxon>Fungi</taxon>
        <taxon>Dikarya</taxon>
        <taxon>Ascomycota</taxon>
        <taxon>Pezizomycotina</taxon>
        <taxon>Eurotiomycetes</taxon>
        <taxon>Eurotiomycetidae</taxon>
        <taxon>Eurotiales</taxon>
        <taxon>Aspergillaceae</taxon>
        <taxon>Aspergillus</taxon>
        <taxon>Aspergillus subgen. Nidulantes</taxon>
    </lineage>
</organism>
<evidence type="ECO:0000256" key="4">
    <source>
        <dbReference type="ARBA" id="ARBA00023242"/>
    </source>
</evidence>
<dbReference type="PROSITE" id="PS50048">
    <property type="entry name" value="ZN2_CY6_FUNGAL_2"/>
    <property type="match status" value="1"/>
</dbReference>
<reference evidence="6 7" key="1">
    <citation type="submission" date="2024-07" db="EMBL/GenBank/DDBJ databases">
        <title>Section-level genome sequencing and comparative genomics of Aspergillus sections Usti and Cavernicolus.</title>
        <authorList>
            <consortium name="Lawrence Berkeley National Laboratory"/>
            <person name="Nybo J.L."/>
            <person name="Vesth T.C."/>
            <person name="Theobald S."/>
            <person name="Frisvad J.C."/>
            <person name="Larsen T.O."/>
            <person name="Kjaerboelling I."/>
            <person name="Rothschild-Mancinelli K."/>
            <person name="Lyhne E.K."/>
            <person name="Kogle M.E."/>
            <person name="Barry K."/>
            <person name="Clum A."/>
            <person name="Na H."/>
            <person name="Ledsgaard L."/>
            <person name="Lin J."/>
            <person name="Lipzen A."/>
            <person name="Kuo A."/>
            <person name="Riley R."/>
            <person name="Mondo S."/>
            <person name="LaButti K."/>
            <person name="Haridas S."/>
            <person name="Pangalinan J."/>
            <person name="Salamov A.A."/>
            <person name="Simmons B.A."/>
            <person name="Magnuson J.K."/>
            <person name="Chen J."/>
            <person name="Drula E."/>
            <person name="Henrissat B."/>
            <person name="Wiebenga A."/>
            <person name="Lubbers R.J."/>
            <person name="Gomes A.C."/>
            <person name="Makela M.R."/>
            <person name="Stajich J."/>
            <person name="Grigoriev I.V."/>
            <person name="Mortensen U.H."/>
            <person name="De vries R.P."/>
            <person name="Baker S.E."/>
            <person name="Andersen M.R."/>
        </authorList>
    </citation>
    <scope>NUCLEOTIDE SEQUENCE [LARGE SCALE GENOMIC DNA]</scope>
    <source>
        <strain evidence="6 7">CBS 600.67</strain>
    </source>
</reference>
<evidence type="ECO:0000259" key="5">
    <source>
        <dbReference type="PROSITE" id="PS50048"/>
    </source>
</evidence>
<proteinExistence type="predicted"/>
<dbReference type="PANTHER" id="PTHR38111:SF11">
    <property type="entry name" value="TRANSCRIPTION FACTOR DOMAIN-CONTAINING PROTEIN-RELATED"/>
    <property type="match status" value="1"/>
</dbReference>
<dbReference type="PROSITE" id="PS00463">
    <property type="entry name" value="ZN2_CY6_FUNGAL_1"/>
    <property type="match status" value="1"/>
</dbReference>